<evidence type="ECO:0000313" key="4">
    <source>
        <dbReference type="Proteomes" id="UP001239462"/>
    </source>
</evidence>
<evidence type="ECO:0000313" key="3">
    <source>
        <dbReference type="EMBL" id="MDM4018963.1"/>
    </source>
</evidence>
<dbReference type="RefSeq" id="WP_230773847.1">
    <property type="nucleotide sequence ID" value="NZ_JAJMQV010000042.1"/>
</dbReference>
<dbReference type="EMBL" id="JASZZN010000029">
    <property type="protein sequence ID" value="MDM4018963.1"/>
    <property type="molecule type" value="Genomic_DNA"/>
</dbReference>
<keyword evidence="4" id="KW-1185">Reference proteome</keyword>
<name>A0ABT7PR43_9BACT</name>
<dbReference type="Proteomes" id="UP001239462">
    <property type="component" value="Unassembled WGS sequence"/>
</dbReference>
<keyword evidence="2" id="KW-1133">Transmembrane helix</keyword>
<protein>
    <recommendedName>
        <fullName evidence="5">Secreted protein</fullName>
    </recommendedName>
</protein>
<feature type="region of interest" description="Disordered" evidence="1">
    <location>
        <begin position="47"/>
        <end position="69"/>
    </location>
</feature>
<organism evidence="3 4">
    <name type="scientific">Roseiconus lacunae</name>
    <dbReference type="NCBI Taxonomy" id="2605694"/>
    <lineage>
        <taxon>Bacteria</taxon>
        <taxon>Pseudomonadati</taxon>
        <taxon>Planctomycetota</taxon>
        <taxon>Planctomycetia</taxon>
        <taxon>Pirellulales</taxon>
        <taxon>Pirellulaceae</taxon>
        <taxon>Roseiconus</taxon>
    </lineage>
</organism>
<gene>
    <name evidence="3" type="ORF">QTN89_26150</name>
</gene>
<sequence>MDPQVILILLLSFALAVAVLVVRHERRERLATKDLLFRTLRLIDPTGDSNETTAADHDRRAAARGRVRM</sequence>
<proteinExistence type="predicted"/>
<reference evidence="3 4" key="1">
    <citation type="submission" date="2023-06" db="EMBL/GenBank/DDBJ databases">
        <title>Roseiconus lacunae JC819 isolated from Gulf of Mannar region, Tamil Nadu.</title>
        <authorList>
            <person name="Pk S."/>
            <person name="Ch S."/>
            <person name="Ch V.R."/>
        </authorList>
    </citation>
    <scope>NUCLEOTIDE SEQUENCE [LARGE SCALE GENOMIC DNA]</scope>
    <source>
        <strain evidence="3 4">JC819</strain>
    </source>
</reference>
<feature type="transmembrane region" description="Helical" evidence="2">
    <location>
        <begin position="6"/>
        <end position="23"/>
    </location>
</feature>
<evidence type="ECO:0008006" key="5">
    <source>
        <dbReference type="Google" id="ProtNLM"/>
    </source>
</evidence>
<comment type="caution">
    <text evidence="3">The sequence shown here is derived from an EMBL/GenBank/DDBJ whole genome shotgun (WGS) entry which is preliminary data.</text>
</comment>
<keyword evidence="2" id="KW-0472">Membrane</keyword>
<accession>A0ABT7PR43</accession>
<evidence type="ECO:0000256" key="2">
    <source>
        <dbReference type="SAM" id="Phobius"/>
    </source>
</evidence>
<evidence type="ECO:0000256" key="1">
    <source>
        <dbReference type="SAM" id="MobiDB-lite"/>
    </source>
</evidence>
<keyword evidence="2" id="KW-0812">Transmembrane</keyword>